<dbReference type="EMBL" id="PVWQ01000009">
    <property type="protein sequence ID" value="RDW72429.1"/>
    <property type="molecule type" value="Genomic_DNA"/>
</dbReference>
<protein>
    <submittedName>
        <fullName evidence="2">Uncharacterized protein</fullName>
    </submittedName>
</protein>
<evidence type="ECO:0000256" key="1">
    <source>
        <dbReference type="SAM" id="MobiDB-lite"/>
    </source>
</evidence>
<evidence type="ECO:0000313" key="3">
    <source>
        <dbReference type="Proteomes" id="UP000256690"/>
    </source>
</evidence>
<feature type="region of interest" description="Disordered" evidence="1">
    <location>
        <begin position="60"/>
        <end position="125"/>
    </location>
</feature>
<accession>A0A3D8REG0</accession>
<name>A0A3D8REG0_9EURO</name>
<feature type="region of interest" description="Disordered" evidence="1">
    <location>
        <begin position="1"/>
        <end position="45"/>
    </location>
</feature>
<dbReference type="AlphaFoldDB" id="A0A3D8REG0"/>
<feature type="compositionally biased region" description="Basic and acidic residues" evidence="1">
    <location>
        <begin position="112"/>
        <end position="121"/>
    </location>
</feature>
<proteinExistence type="predicted"/>
<reference evidence="2 3" key="1">
    <citation type="journal article" date="2018" name="IMA Fungus">
        <title>IMA Genome-F 9: Draft genome sequence of Annulohypoxylon stygium, Aspergillus mulundensis, Berkeleyomyces basicola (syn. Thielaviopsis basicola), Ceratocystis smalleyi, two Cercospora beticola strains, Coleophoma cylindrospora, Fusarium fracticaudum, Phialophora cf. hyalina, and Morchella septimelata.</title>
        <authorList>
            <person name="Wingfield B.D."/>
            <person name="Bills G.F."/>
            <person name="Dong Y."/>
            <person name="Huang W."/>
            <person name="Nel W.J."/>
            <person name="Swalarsk-Parry B.S."/>
            <person name="Vaghefi N."/>
            <person name="Wilken P.M."/>
            <person name="An Z."/>
            <person name="de Beer Z.W."/>
            <person name="De Vos L."/>
            <person name="Chen L."/>
            <person name="Duong T.A."/>
            <person name="Gao Y."/>
            <person name="Hammerbacher A."/>
            <person name="Kikkert J.R."/>
            <person name="Li Y."/>
            <person name="Li H."/>
            <person name="Li K."/>
            <person name="Li Q."/>
            <person name="Liu X."/>
            <person name="Ma X."/>
            <person name="Naidoo K."/>
            <person name="Pethybridge S.J."/>
            <person name="Sun J."/>
            <person name="Steenkamp E.T."/>
            <person name="van der Nest M.A."/>
            <person name="van Wyk S."/>
            <person name="Wingfield M.J."/>
            <person name="Xiong C."/>
            <person name="Yue Q."/>
            <person name="Zhang X."/>
        </authorList>
    </citation>
    <scope>NUCLEOTIDE SEQUENCE [LARGE SCALE GENOMIC DNA]</scope>
    <source>
        <strain evidence="2 3">DSM 5745</strain>
    </source>
</reference>
<keyword evidence="3" id="KW-1185">Reference proteome</keyword>
<comment type="caution">
    <text evidence="2">The sequence shown here is derived from an EMBL/GenBank/DDBJ whole genome shotgun (WGS) entry which is preliminary data.</text>
</comment>
<dbReference type="Proteomes" id="UP000256690">
    <property type="component" value="Unassembled WGS sequence"/>
</dbReference>
<organism evidence="2 3">
    <name type="scientific">Aspergillus mulundensis</name>
    <dbReference type="NCBI Taxonomy" id="1810919"/>
    <lineage>
        <taxon>Eukaryota</taxon>
        <taxon>Fungi</taxon>
        <taxon>Dikarya</taxon>
        <taxon>Ascomycota</taxon>
        <taxon>Pezizomycotina</taxon>
        <taxon>Eurotiomycetes</taxon>
        <taxon>Eurotiomycetidae</taxon>
        <taxon>Eurotiales</taxon>
        <taxon>Aspergillaceae</taxon>
        <taxon>Aspergillus</taxon>
        <taxon>Aspergillus subgen. Nidulantes</taxon>
    </lineage>
</organism>
<gene>
    <name evidence="2" type="ORF">DSM5745_07601</name>
</gene>
<evidence type="ECO:0000313" key="2">
    <source>
        <dbReference type="EMBL" id="RDW72429.1"/>
    </source>
</evidence>
<feature type="compositionally biased region" description="Basic and acidic residues" evidence="1">
    <location>
        <begin position="16"/>
        <end position="27"/>
    </location>
</feature>
<sequence>MIRNQLIPSLRGQAIRGEDNRPSRENAHTPTDSAVNPGLVKPPPHEKAWFVSIADTWTYHNPHTGGLHSGTSEYKQAENPPPLLPEPLSTAEHNEERNDAQSLKNNRKRHPKPDGPPHRAEVPVFTYTVLARRE</sequence>
<dbReference type="RefSeq" id="XP_026601649.1">
    <property type="nucleotide sequence ID" value="XM_026749617.1"/>
</dbReference>
<dbReference type="GeneID" id="38117971"/>